<dbReference type="CDD" id="cd13401">
    <property type="entry name" value="Slt70-like"/>
    <property type="match status" value="1"/>
</dbReference>
<dbReference type="GO" id="GO:0042597">
    <property type="term" value="C:periplasmic space"/>
    <property type="evidence" value="ECO:0007669"/>
    <property type="project" value="InterPro"/>
</dbReference>
<comment type="caution">
    <text evidence="6">The sequence shown here is derived from an EMBL/GenBank/DDBJ whole genome shotgun (WGS) entry which is preliminary data.</text>
</comment>
<sequence>MIARIAFILVLAVLWPLQAGAAAPLSDKDRKEYAAAFQAALNGQWSAAWRHADRTSDPLPRKALDWLSLMDSKTGRSFQEIVKFATANPHWPSLWRLEVRAEDEMSEAIPATDILAWYEYRDPRTLNGIRQFARALTEGGEFARLEAMLRKAWVELDFSAREEHDFRKVFRKFLTVEDNVARLDRLLWQGKTSAATRQARRLPEDLRHLAEARIALRQLSGGVDRAIAKVPANLQDHPGLIYERVRWRRRKGRDDEAADLLLQNKIDPGEWSSTWWRERGILARNALEEGKISIAYRLAAGHGATEGYPFAEGEWLAGWIKLRFLREPVEAFDHFRTMYGNVSYPVSLSRAAYWAGRAAAAAGQQKIAAQWYLTAARHGSSFYGQMAAAHLPADARPPLATEPKPIKAEREAFENHDLVRLTRILSVMNVDHLVRRLIRHMAQEMDSPVGFSLLAKMALDLGRPQDAVYVSRQAIKKGVILTETGYPMLRLEKGLGIGPDIVFGLIRQESGFERTVVSSAGARGFMQLMPATAKAVAARHNVQYRKERLTGDYHYNVALGSAYLKGLIDRFDGSLILSLAGYNAGPYRARQWIKEYGDPRKGVEEALDWIEMIPFNETRNYVQRVLENITVYRTRLTGKPTLLSFNSLTAPVVASNVFIGPPRAPRRPNPEG</sequence>
<dbReference type="AlphaFoldDB" id="A0A437QK12"/>
<evidence type="ECO:0000256" key="2">
    <source>
        <dbReference type="ARBA" id="ARBA00009387"/>
    </source>
</evidence>
<keyword evidence="3 4" id="KW-0732">Signal</keyword>
<dbReference type="InterPro" id="IPR023346">
    <property type="entry name" value="Lysozyme-like_dom_sf"/>
</dbReference>
<dbReference type="SUPFAM" id="SSF53955">
    <property type="entry name" value="Lysozyme-like"/>
    <property type="match status" value="1"/>
</dbReference>
<dbReference type="InterPro" id="IPR008939">
    <property type="entry name" value="Lytic_TGlycosylase_superhlx_U"/>
</dbReference>
<feature type="chain" id="PRO_5019303520" evidence="4">
    <location>
        <begin position="22"/>
        <end position="672"/>
    </location>
</feature>
<dbReference type="Pfam" id="PF01464">
    <property type="entry name" value="SLT"/>
    <property type="match status" value="1"/>
</dbReference>
<dbReference type="PANTHER" id="PTHR37423">
    <property type="entry name" value="SOLUBLE LYTIC MUREIN TRANSGLYCOSYLASE-RELATED"/>
    <property type="match status" value="1"/>
</dbReference>
<name>A0A437QK12_9PROT</name>
<feature type="signal peptide" evidence="4">
    <location>
        <begin position="1"/>
        <end position="21"/>
    </location>
</feature>
<dbReference type="PANTHER" id="PTHR37423:SF2">
    <property type="entry name" value="MEMBRANE-BOUND LYTIC MUREIN TRANSGLYCOSYLASE C"/>
    <property type="match status" value="1"/>
</dbReference>
<protein>
    <submittedName>
        <fullName evidence="6">Lytic transglycosylase domain-containing protein</fullName>
    </submittedName>
</protein>
<gene>
    <name evidence="6" type="ORF">EOI86_18600</name>
</gene>
<keyword evidence="7" id="KW-1185">Reference proteome</keyword>
<evidence type="ECO:0000259" key="5">
    <source>
        <dbReference type="Pfam" id="PF01464"/>
    </source>
</evidence>
<dbReference type="GO" id="GO:0004553">
    <property type="term" value="F:hydrolase activity, hydrolyzing O-glycosyl compounds"/>
    <property type="evidence" value="ECO:0007669"/>
    <property type="project" value="InterPro"/>
</dbReference>
<evidence type="ECO:0000256" key="4">
    <source>
        <dbReference type="SAM" id="SignalP"/>
    </source>
</evidence>
<organism evidence="6 7">
    <name type="scientific">Hwanghaeella grinnelliae</name>
    <dbReference type="NCBI Taxonomy" id="2500179"/>
    <lineage>
        <taxon>Bacteria</taxon>
        <taxon>Pseudomonadati</taxon>
        <taxon>Pseudomonadota</taxon>
        <taxon>Alphaproteobacteria</taxon>
        <taxon>Rhodospirillales</taxon>
        <taxon>Rhodospirillaceae</taxon>
        <taxon>Hwanghaeella</taxon>
    </lineage>
</organism>
<feature type="domain" description="Transglycosylase SLT" evidence="5">
    <location>
        <begin position="495"/>
        <end position="599"/>
    </location>
</feature>
<dbReference type="Gene3D" id="1.25.20.10">
    <property type="entry name" value="Bacterial muramidases"/>
    <property type="match status" value="1"/>
</dbReference>
<proteinExistence type="inferred from homology"/>
<reference evidence="7" key="1">
    <citation type="submission" date="2019-01" db="EMBL/GenBank/DDBJ databases">
        <title>Gri0909 isolated from a small marine red alga.</title>
        <authorList>
            <person name="Kim J."/>
            <person name="Jeong S.E."/>
            <person name="Jeon C.O."/>
        </authorList>
    </citation>
    <scope>NUCLEOTIDE SEQUENCE [LARGE SCALE GENOMIC DNA]</scope>
    <source>
        <strain evidence="7">Gri0909</strain>
    </source>
</reference>
<evidence type="ECO:0000256" key="1">
    <source>
        <dbReference type="ARBA" id="ARBA00007734"/>
    </source>
</evidence>
<dbReference type="OrthoDB" id="9815002at2"/>
<dbReference type="InterPro" id="IPR008258">
    <property type="entry name" value="Transglycosylase_SLT_dom_1"/>
</dbReference>
<dbReference type="EMBL" id="SADE01000003">
    <property type="protein sequence ID" value="RVU34851.1"/>
    <property type="molecule type" value="Genomic_DNA"/>
</dbReference>
<evidence type="ECO:0000313" key="7">
    <source>
        <dbReference type="Proteomes" id="UP000287447"/>
    </source>
</evidence>
<evidence type="ECO:0000313" key="6">
    <source>
        <dbReference type="EMBL" id="RVU34851.1"/>
    </source>
</evidence>
<accession>A0A437QK12</accession>
<evidence type="ECO:0000256" key="3">
    <source>
        <dbReference type="ARBA" id="ARBA00022729"/>
    </source>
</evidence>
<comment type="similarity">
    <text evidence="2">Belongs to the virb1 family.</text>
</comment>
<dbReference type="Gene3D" id="1.10.530.10">
    <property type="match status" value="1"/>
</dbReference>
<dbReference type="SUPFAM" id="SSF48435">
    <property type="entry name" value="Bacterial muramidases"/>
    <property type="match status" value="1"/>
</dbReference>
<comment type="similarity">
    <text evidence="1">Belongs to the transglycosylase Slt family.</text>
</comment>
<dbReference type="Proteomes" id="UP000287447">
    <property type="component" value="Unassembled WGS sequence"/>
</dbReference>
<dbReference type="RefSeq" id="WP_127767066.1">
    <property type="nucleotide sequence ID" value="NZ_SADE01000003.1"/>
</dbReference>